<dbReference type="PANTHER" id="PTHR35007">
    <property type="entry name" value="INTEGRAL MEMBRANE PROTEIN-RELATED"/>
    <property type="match status" value="1"/>
</dbReference>
<keyword evidence="3 7" id="KW-0812">Transmembrane</keyword>
<evidence type="ECO:0000313" key="10">
    <source>
        <dbReference type="Proteomes" id="UP000007652"/>
    </source>
</evidence>
<dbReference type="RefSeq" id="WP_008909676.1">
    <property type="nucleotide sequence ID" value="NZ_CAKP01000124.1"/>
</dbReference>
<feature type="transmembrane region" description="Helical" evidence="7">
    <location>
        <begin position="6"/>
        <end position="22"/>
    </location>
</feature>
<evidence type="ECO:0000256" key="3">
    <source>
        <dbReference type="ARBA" id="ARBA00022692"/>
    </source>
</evidence>
<dbReference type="STRING" id="857293.CAAU_2339"/>
<dbReference type="eggNOG" id="COG4965">
    <property type="taxonomic scope" value="Bacteria"/>
</dbReference>
<keyword evidence="10" id="KW-1185">Reference proteome</keyword>
<comment type="subcellular location">
    <subcellularLocation>
        <location evidence="1">Cell membrane</location>
        <topology evidence="1">Multi-pass membrane protein</topology>
    </subcellularLocation>
</comment>
<accession>I7LKG1</accession>
<evidence type="ECO:0000259" key="8">
    <source>
        <dbReference type="Pfam" id="PF00482"/>
    </source>
</evidence>
<dbReference type="GO" id="GO:0005886">
    <property type="term" value="C:plasma membrane"/>
    <property type="evidence" value="ECO:0007669"/>
    <property type="project" value="UniProtKB-SubCell"/>
</dbReference>
<feature type="transmembrane region" description="Helical" evidence="7">
    <location>
        <begin position="107"/>
        <end position="125"/>
    </location>
</feature>
<reference evidence="9 10" key="1">
    <citation type="journal article" date="2011" name="J. Bacteriol.">
        <title>Draft genome sequence of Caloramator australicus strain RC3T, a thermoanaerobe from the Great Artesian Basin of Australia.</title>
        <authorList>
            <person name="Ogg C.D."/>
            <person name="Patel B.K.C."/>
        </authorList>
    </citation>
    <scope>NUCLEOTIDE SEQUENCE [LARGE SCALE GENOMIC DNA]</scope>
    <source>
        <strain evidence="9 10">RC3</strain>
    </source>
</reference>
<dbReference type="Pfam" id="PF00482">
    <property type="entry name" value="T2SSF"/>
    <property type="match status" value="1"/>
</dbReference>
<dbReference type="EMBL" id="CAKP01000124">
    <property type="protein sequence ID" value="CCJ34423.1"/>
    <property type="molecule type" value="Genomic_DNA"/>
</dbReference>
<proteinExistence type="predicted"/>
<dbReference type="OrthoDB" id="9803381at2"/>
<keyword evidence="2" id="KW-1003">Cell membrane</keyword>
<evidence type="ECO:0000256" key="7">
    <source>
        <dbReference type="SAM" id="Phobius"/>
    </source>
</evidence>
<sequence length="310" mass="35678">MIILIFFSVFFLVLAIFLVFQGKEKPIERLKEMEDNQKQIKDEEIRKESLIKFLAKFIPKKKGKKTQLEENIIKSDIPLTLEEVYVIKILISALVTLFIYAVSRDLLISSFLMVIAFYIPDIIILKKKKDRLKEFDLQLVEAITLISNSLKAGYSLMQSIAVVKDEMMEPISKEFNRLLKEISLGKTEEEAFLDLQNRVDSEDLKLFINALLIQKDVGGNLSEILDNIAETIRERQKLKNELNALTAQGKLTGLIISLMPIFLAMIIYSFNREYIMLLFTTKIGMAMVMFGVISQIIGLFIIRKIINIDL</sequence>
<dbReference type="Proteomes" id="UP000007652">
    <property type="component" value="Unassembled WGS sequence"/>
</dbReference>
<dbReference type="InterPro" id="IPR018076">
    <property type="entry name" value="T2SS_GspF_dom"/>
</dbReference>
<evidence type="ECO:0000256" key="6">
    <source>
        <dbReference type="SAM" id="Coils"/>
    </source>
</evidence>
<evidence type="ECO:0000256" key="5">
    <source>
        <dbReference type="ARBA" id="ARBA00023136"/>
    </source>
</evidence>
<name>I7LKG1_9CLOT</name>
<dbReference type="AlphaFoldDB" id="I7LKG1"/>
<dbReference type="InterPro" id="IPR042094">
    <property type="entry name" value="T2SS_GspF_sf"/>
</dbReference>
<feature type="transmembrane region" description="Helical" evidence="7">
    <location>
        <begin position="283"/>
        <end position="302"/>
    </location>
</feature>
<keyword evidence="5 7" id="KW-0472">Membrane</keyword>
<dbReference type="Gene3D" id="1.20.81.30">
    <property type="entry name" value="Type II secretion system (T2SS), domain F"/>
    <property type="match status" value="1"/>
</dbReference>
<gene>
    <name evidence="9" type="ORF">CAAU_2339</name>
</gene>
<evidence type="ECO:0000256" key="2">
    <source>
        <dbReference type="ARBA" id="ARBA00022475"/>
    </source>
</evidence>
<organism evidence="9 10">
    <name type="scientific">Caloramator australicus RC3</name>
    <dbReference type="NCBI Taxonomy" id="857293"/>
    <lineage>
        <taxon>Bacteria</taxon>
        <taxon>Bacillati</taxon>
        <taxon>Bacillota</taxon>
        <taxon>Clostridia</taxon>
        <taxon>Eubacteriales</taxon>
        <taxon>Clostridiaceae</taxon>
        <taxon>Caloramator</taxon>
    </lineage>
</organism>
<evidence type="ECO:0000313" key="9">
    <source>
        <dbReference type="EMBL" id="CCJ34423.1"/>
    </source>
</evidence>
<protein>
    <submittedName>
        <fullName evidence="9">Flp pilus assembly protein TadB</fullName>
    </submittedName>
</protein>
<dbReference type="PANTHER" id="PTHR35007:SF1">
    <property type="entry name" value="PILUS ASSEMBLY PROTEIN"/>
    <property type="match status" value="1"/>
</dbReference>
<comment type="caution">
    <text evidence="9">The sequence shown here is derived from an EMBL/GenBank/DDBJ whole genome shotgun (WGS) entry which is preliminary data.</text>
</comment>
<feature type="transmembrane region" description="Helical" evidence="7">
    <location>
        <begin position="84"/>
        <end position="101"/>
    </location>
</feature>
<feature type="transmembrane region" description="Helical" evidence="7">
    <location>
        <begin position="251"/>
        <end position="271"/>
    </location>
</feature>
<keyword evidence="6" id="KW-0175">Coiled coil</keyword>
<keyword evidence="4 7" id="KW-1133">Transmembrane helix</keyword>
<feature type="coiled-coil region" evidence="6">
    <location>
        <begin position="221"/>
        <end position="248"/>
    </location>
</feature>
<evidence type="ECO:0000256" key="4">
    <source>
        <dbReference type="ARBA" id="ARBA00022989"/>
    </source>
</evidence>
<evidence type="ECO:0000256" key="1">
    <source>
        <dbReference type="ARBA" id="ARBA00004651"/>
    </source>
</evidence>
<feature type="domain" description="Type II secretion system protein GspF" evidence="8">
    <location>
        <begin position="143"/>
        <end position="267"/>
    </location>
</feature>